<reference evidence="1 2" key="1">
    <citation type="submission" date="2020-08" db="EMBL/GenBank/DDBJ databases">
        <title>Sequencing the genomes of 1000 actinobacteria strains.</title>
        <authorList>
            <person name="Klenk H.-P."/>
        </authorList>
    </citation>
    <scope>NUCLEOTIDE SEQUENCE [LARGE SCALE GENOMIC DNA]</scope>
    <source>
        <strain evidence="1 2">DSM 22826</strain>
    </source>
</reference>
<dbReference type="SUPFAM" id="SSF54285">
    <property type="entry name" value="MoaD/ThiS"/>
    <property type="match status" value="1"/>
</dbReference>
<dbReference type="InterPro" id="IPR016155">
    <property type="entry name" value="Mopterin_synth/thiamin_S_b"/>
</dbReference>
<dbReference type="EMBL" id="JACHVS010000001">
    <property type="protein sequence ID" value="MBB2996165.1"/>
    <property type="molecule type" value="Genomic_DNA"/>
</dbReference>
<dbReference type="InterPro" id="IPR003749">
    <property type="entry name" value="ThiS/MoaD-like"/>
</dbReference>
<dbReference type="RefSeq" id="WP_183511359.1">
    <property type="nucleotide sequence ID" value="NZ_BAABGK010000002.1"/>
</dbReference>
<keyword evidence="2" id="KW-1185">Reference proteome</keyword>
<sequence>MQIRYFAAAAAAAGRQEEELGLSTLGLEHPTLADVLVHLAEELHPETPAQPLAPGSTLVRKAPSLAGVLRRSSFLVNQVSEQDHSRVLHDSDVLDVLPPFAGG</sequence>
<comment type="caution">
    <text evidence="1">The sequence shown here is derived from an EMBL/GenBank/DDBJ whole genome shotgun (WGS) entry which is preliminary data.</text>
</comment>
<gene>
    <name evidence="1" type="ORF">E9229_002356</name>
</gene>
<organism evidence="1 2">
    <name type="scientific">Paeniglutamicibacter cryotolerans</name>
    <dbReference type="NCBI Taxonomy" id="670079"/>
    <lineage>
        <taxon>Bacteria</taxon>
        <taxon>Bacillati</taxon>
        <taxon>Actinomycetota</taxon>
        <taxon>Actinomycetes</taxon>
        <taxon>Micrococcales</taxon>
        <taxon>Micrococcaceae</taxon>
        <taxon>Paeniglutamicibacter</taxon>
    </lineage>
</organism>
<proteinExistence type="predicted"/>
<evidence type="ECO:0000313" key="2">
    <source>
        <dbReference type="Proteomes" id="UP000523000"/>
    </source>
</evidence>
<evidence type="ECO:0000313" key="1">
    <source>
        <dbReference type="EMBL" id="MBB2996165.1"/>
    </source>
</evidence>
<dbReference type="AlphaFoldDB" id="A0A839QNG0"/>
<protein>
    <submittedName>
        <fullName evidence="1">Molybdopterin converting factor small subunit</fullName>
    </submittedName>
</protein>
<dbReference type="Proteomes" id="UP000523000">
    <property type="component" value="Unassembled WGS sequence"/>
</dbReference>
<dbReference type="Pfam" id="PF02597">
    <property type="entry name" value="ThiS"/>
    <property type="match status" value="1"/>
</dbReference>
<dbReference type="InterPro" id="IPR012675">
    <property type="entry name" value="Beta-grasp_dom_sf"/>
</dbReference>
<dbReference type="Gene3D" id="3.10.20.30">
    <property type="match status" value="1"/>
</dbReference>
<name>A0A839QNG0_9MICC</name>
<accession>A0A839QNG0</accession>